<dbReference type="InterPro" id="IPR029044">
    <property type="entry name" value="Nucleotide-diphossugar_trans"/>
</dbReference>
<feature type="domain" description="Glycosyltransferase 2-like" evidence="1">
    <location>
        <begin position="81"/>
        <end position="163"/>
    </location>
</feature>
<organism evidence="2 3">
    <name type="scientific">Cohnella boryungensis</name>
    <dbReference type="NCBI Taxonomy" id="768479"/>
    <lineage>
        <taxon>Bacteria</taxon>
        <taxon>Bacillati</taxon>
        <taxon>Bacillota</taxon>
        <taxon>Bacilli</taxon>
        <taxon>Bacillales</taxon>
        <taxon>Paenibacillaceae</taxon>
        <taxon>Cohnella</taxon>
    </lineage>
</organism>
<dbReference type="GO" id="GO:0016757">
    <property type="term" value="F:glycosyltransferase activity"/>
    <property type="evidence" value="ECO:0007669"/>
    <property type="project" value="UniProtKB-KW"/>
</dbReference>
<dbReference type="PANTHER" id="PTHR43630">
    <property type="entry name" value="POLY-BETA-1,6-N-ACETYL-D-GLUCOSAMINE SYNTHASE"/>
    <property type="match status" value="1"/>
</dbReference>
<dbReference type="CDD" id="cd02511">
    <property type="entry name" value="Beta4Glucosyltransferase"/>
    <property type="match status" value="1"/>
</dbReference>
<keyword evidence="2" id="KW-0328">Glycosyltransferase</keyword>
<dbReference type="SUPFAM" id="SSF48452">
    <property type="entry name" value="TPR-like"/>
    <property type="match status" value="1"/>
</dbReference>
<accession>A0ABV8S5S7</accession>
<dbReference type="EMBL" id="JBHSED010000003">
    <property type="protein sequence ID" value="MFC4302247.1"/>
    <property type="molecule type" value="Genomic_DNA"/>
</dbReference>
<gene>
    <name evidence="2" type="ORF">ACFO1S_02185</name>
</gene>
<protein>
    <submittedName>
        <fullName evidence="2">Glycosyltransferase</fullName>
        <ecNumber evidence="2">2.4.-.-</ecNumber>
    </submittedName>
</protein>
<evidence type="ECO:0000313" key="3">
    <source>
        <dbReference type="Proteomes" id="UP001595755"/>
    </source>
</evidence>
<keyword evidence="2" id="KW-0808">Transferase</keyword>
<keyword evidence="3" id="KW-1185">Reference proteome</keyword>
<dbReference type="Gene3D" id="1.25.40.10">
    <property type="entry name" value="Tetratricopeptide repeat domain"/>
    <property type="match status" value="1"/>
</dbReference>
<comment type="caution">
    <text evidence="2">The sequence shown here is derived from an EMBL/GenBank/DDBJ whole genome shotgun (WGS) entry which is preliminary data.</text>
</comment>
<dbReference type="Gene3D" id="3.90.550.10">
    <property type="entry name" value="Spore Coat Polysaccharide Biosynthesis Protein SpsA, Chain A"/>
    <property type="match status" value="1"/>
</dbReference>
<dbReference type="InterPro" id="IPR019734">
    <property type="entry name" value="TPR_rpt"/>
</dbReference>
<name>A0ABV8S5S7_9BACL</name>
<proteinExistence type="predicted"/>
<dbReference type="Pfam" id="PF00535">
    <property type="entry name" value="Glycos_transf_2"/>
    <property type="match status" value="1"/>
</dbReference>
<dbReference type="InterPro" id="IPR011990">
    <property type="entry name" value="TPR-like_helical_dom_sf"/>
</dbReference>
<dbReference type="InterPro" id="IPR001173">
    <property type="entry name" value="Glyco_trans_2-like"/>
</dbReference>
<dbReference type="SMART" id="SM00028">
    <property type="entry name" value="TPR"/>
    <property type="match status" value="3"/>
</dbReference>
<dbReference type="Proteomes" id="UP001595755">
    <property type="component" value="Unassembled WGS sequence"/>
</dbReference>
<evidence type="ECO:0000313" key="2">
    <source>
        <dbReference type="EMBL" id="MFC4302247.1"/>
    </source>
</evidence>
<dbReference type="EC" id="2.4.-.-" evidence="2"/>
<dbReference type="SUPFAM" id="SSF53448">
    <property type="entry name" value="Nucleotide-diphospho-sugar transferases"/>
    <property type="match status" value="1"/>
</dbReference>
<dbReference type="PANTHER" id="PTHR43630:SF2">
    <property type="entry name" value="GLYCOSYLTRANSFERASE"/>
    <property type="match status" value="1"/>
</dbReference>
<evidence type="ECO:0000259" key="1">
    <source>
        <dbReference type="Pfam" id="PF00535"/>
    </source>
</evidence>
<sequence length="466" mass="53209">MAHVQKNPLDGQGWLLLGESLLRQQQGKSAQLLMERALLLDPEAKWVDWMQEELGKVPSGDIHPDIQRLIRVSRPTIAAAIIVKNEERCIERCIRSLQEAVDEIVIVDSGSTDQTIQIIKKYPNIKLIESNWNDSFAELRNISLAHVTSDWILIIDADEWLHQGDGDALRLAAGLFHPLRPVTPMLHPSIINHINGTENVNFSVPRLFPNGRGIRFEGRIHEQISTEAEGIFTTNVFHKPVRIRIHHDGYDSQVKKSKAKLDRNIKLLKMMTDEDSSNPGWWYFRGRETMELGDIAQALYCFEQALRYGKQYARFGRIPEIQLLMGNIQLSQGRLDLAETHYLQALEPHADFPDAHFQLANLAMIRAQEQWKKAMHHVAHAAEGFHTYRGAVSADHEIHLWKADALKADLLVQNGHLSEAKKLLNQVRNRSPHMDRIQNKLSFILRQQMQLNQSTLTPSAKKGTTQ</sequence>
<dbReference type="Pfam" id="PF13432">
    <property type="entry name" value="TPR_16"/>
    <property type="match status" value="1"/>
</dbReference>
<reference evidence="3" key="1">
    <citation type="journal article" date="2019" name="Int. J. Syst. Evol. Microbiol.">
        <title>The Global Catalogue of Microorganisms (GCM) 10K type strain sequencing project: providing services to taxonomists for standard genome sequencing and annotation.</title>
        <authorList>
            <consortium name="The Broad Institute Genomics Platform"/>
            <consortium name="The Broad Institute Genome Sequencing Center for Infectious Disease"/>
            <person name="Wu L."/>
            <person name="Ma J."/>
        </authorList>
    </citation>
    <scope>NUCLEOTIDE SEQUENCE [LARGE SCALE GENOMIC DNA]</scope>
    <source>
        <strain evidence="3">CGMCC 4.1641</strain>
    </source>
</reference>